<evidence type="ECO:0000256" key="1">
    <source>
        <dbReference type="SAM" id="Phobius"/>
    </source>
</evidence>
<keyword evidence="1" id="KW-0472">Membrane</keyword>
<dbReference type="EMBL" id="CP005074">
    <property type="protein sequence ID" value="AGR41030.1"/>
    <property type="molecule type" value="Genomic_DNA"/>
</dbReference>
<accession>S5MGQ5</accession>
<dbReference type="PATRIC" id="fig|1276220.3.peg.385"/>
<feature type="transmembrane region" description="Helical" evidence="1">
    <location>
        <begin position="153"/>
        <end position="176"/>
    </location>
</feature>
<evidence type="ECO:0000313" key="3">
    <source>
        <dbReference type="Proteomes" id="UP000014984"/>
    </source>
</evidence>
<dbReference type="RefSeq" id="WP_020834169.1">
    <property type="nucleotide sequence ID" value="NC_021846.1"/>
</dbReference>
<name>S5MGQ5_9MOLU</name>
<keyword evidence="3" id="KW-1185">Reference proteome</keyword>
<organism evidence="2 3">
    <name type="scientific">Spiroplasma taiwanense CT-1</name>
    <dbReference type="NCBI Taxonomy" id="1276220"/>
    <lineage>
        <taxon>Bacteria</taxon>
        <taxon>Bacillati</taxon>
        <taxon>Mycoplasmatota</taxon>
        <taxon>Mollicutes</taxon>
        <taxon>Entomoplasmatales</taxon>
        <taxon>Spiroplasmataceae</taxon>
        <taxon>Spiroplasma</taxon>
    </lineage>
</organism>
<feature type="transmembrane region" description="Helical" evidence="1">
    <location>
        <begin position="104"/>
        <end position="132"/>
    </location>
</feature>
<dbReference type="Gene3D" id="1.10.1760.20">
    <property type="match status" value="1"/>
</dbReference>
<protein>
    <recommendedName>
        <fullName evidence="4">ECF transporter S component</fullName>
    </recommendedName>
</protein>
<dbReference type="OrthoDB" id="388949at2"/>
<sequence length="221" mass="25372">MKKTDELNQDIVAINTIDLEYEISKLNKTNKRARIKSETLKIALVSLLLSMSTAVSFINVIIPLFITSVNVGFALKYYIIAISFQVVGIYWGMTLGLLDGLLQFLIWGLSPLFRLTSAIGLMIWVVLFWLLYEKVFRIYNIENKYGKAVASTFASMIIFIFAPFSSAILNYIWTYIEYGNGYGIIIFFNAWLSFMIFDLFAIILFTLTTSRIQKILSRLQK</sequence>
<dbReference type="Proteomes" id="UP000014984">
    <property type="component" value="Chromosome"/>
</dbReference>
<feature type="transmembrane region" description="Helical" evidence="1">
    <location>
        <begin position="77"/>
        <end position="98"/>
    </location>
</feature>
<dbReference type="KEGG" id="stai:STAIW_v1c03800"/>
<dbReference type="HOGENOM" id="CLU_1229249_0_0_14"/>
<proteinExistence type="predicted"/>
<feature type="transmembrane region" description="Helical" evidence="1">
    <location>
        <begin position="182"/>
        <end position="208"/>
    </location>
</feature>
<gene>
    <name evidence="2" type="ORF">STAIW_v1c03800</name>
</gene>
<keyword evidence="1" id="KW-0812">Transmembrane</keyword>
<evidence type="ECO:0000313" key="2">
    <source>
        <dbReference type="EMBL" id="AGR41030.1"/>
    </source>
</evidence>
<dbReference type="AlphaFoldDB" id="S5MGQ5"/>
<reference evidence="2 3" key="1">
    <citation type="journal article" date="2013" name="Genome Biol. Evol.">
        <title>Comparison of metabolic capacities and inference of gene content evolution in mosquito-associated Spiroplasma diminutum and S. taiwanense.</title>
        <authorList>
            <person name="Lo W.S."/>
            <person name="Ku C."/>
            <person name="Chen L.L."/>
            <person name="Chang T.H."/>
            <person name="Kuo C.H."/>
        </authorList>
    </citation>
    <scope>NUCLEOTIDE SEQUENCE [LARGE SCALE GENOMIC DNA]</scope>
    <source>
        <strain evidence="2">CT-1</strain>
    </source>
</reference>
<evidence type="ECO:0008006" key="4">
    <source>
        <dbReference type="Google" id="ProtNLM"/>
    </source>
</evidence>
<feature type="transmembrane region" description="Helical" evidence="1">
    <location>
        <begin position="42"/>
        <end position="65"/>
    </location>
</feature>
<keyword evidence="1" id="KW-1133">Transmembrane helix</keyword>
<dbReference type="STRING" id="1276220.STAIW_v1c03800"/>